<dbReference type="GO" id="GO:0090158">
    <property type="term" value="P:endoplasmic reticulum membrane organization"/>
    <property type="evidence" value="ECO:0007669"/>
    <property type="project" value="TreeGrafter"/>
</dbReference>
<dbReference type="InterPro" id="IPR057965">
    <property type="entry name" value="STEEP1_dom"/>
</dbReference>
<dbReference type="STRING" id="671144.I4YC82"/>
<proteinExistence type="inferred from homology"/>
<dbReference type="RefSeq" id="XP_006958271.1">
    <property type="nucleotide sequence ID" value="XM_006958209.1"/>
</dbReference>
<dbReference type="OrthoDB" id="418131at2759"/>
<dbReference type="InterPro" id="IPR029704">
    <property type="entry name" value="STEEP-like"/>
</dbReference>
<evidence type="ECO:0000259" key="2">
    <source>
        <dbReference type="Pfam" id="PF25809"/>
    </source>
</evidence>
<dbReference type="AlphaFoldDB" id="I4YC82"/>
<dbReference type="InParanoid" id="I4YC82"/>
<dbReference type="eggNOG" id="KOG4397">
    <property type="taxonomic scope" value="Eukaryota"/>
</dbReference>
<sequence>MQLNSYYCICGEFILVIDKPLSYLPRRRTDDSYIITHTAGTESTKRNFKLNGISQTPCMLQRDDGMCERQHRLSCPRCTIVVAYTHSAPLFLSKQDIRLGTKEAEYVYILKGALSDIQGSIPNDALEEFSGIKVKKEDI</sequence>
<dbReference type="Proteomes" id="UP000005242">
    <property type="component" value="Unassembled WGS sequence"/>
</dbReference>
<evidence type="ECO:0000313" key="3">
    <source>
        <dbReference type="EMBL" id="EIM21574.1"/>
    </source>
</evidence>
<keyword evidence="4" id="KW-1185">Reference proteome</keyword>
<dbReference type="GO" id="GO:0006888">
    <property type="term" value="P:endoplasmic reticulum to Golgi vesicle-mediated transport"/>
    <property type="evidence" value="ECO:0007669"/>
    <property type="project" value="TreeGrafter"/>
</dbReference>
<feature type="domain" description="STEEP1" evidence="2">
    <location>
        <begin position="2"/>
        <end position="123"/>
    </location>
</feature>
<organism evidence="3 4">
    <name type="scientific">Wallemia mellicola (strain ATCC MYA-4683 / CBS 633.66)</name>
    <name type="common">Wallemia sebi (CBS 633.66)</name>
    <dbReference type="NCBI Taxonomy" id="671144"/>
    <lineage>
        <taxon>Eukaryota</taxon>
        <taxon>Fungi</taxon>
        <taxon>Dikarya</taxon>
        <taxon>Basidiomycota</taxon>
        <taxon>Wallemiomycotina</taxon>
        <taxon>Wallemiomycetes</taxon>
        <taxon>Wallemiales</taxon>
        <taxon>Wallemiaceae</taxon>
        <taxon>Wallemia</taxon>
    </lineage>
</organism>
<name>I4YC82_WALMC</name>
<dbReference type="HOGENOM" id="CLU_099571_2_0_1"/>
<dbReference type="OMA" id="YEMNEHR"/>
<comment type="similarity">
    <text evidence="1">Belongs to the STEEP1 family.</text>
</comment>
<dbReference type="PANTHER" id="PTHR46355:SF1">
    <property type="entry name" value="STING ER EXIT PROTEIN"/>
    <property type="match status" value="1"/>
</dbReference>
<dbReference type="GeneID" id="18472370"/>
<gene>
    <name evidence="3" type="ORF">WALSEDRAFT_45777</name>
</gene>
<evidence type="ECO:0000313" key="4">
    <source>
        <dbReference type="Proteomes" id="UP000005242"/>
    </source>
</evidence>
<dbReference type="Pfam" id="PF25809">
    <property type="entry name" value="STEEP1"/>
    <property type="match status" value="1"/>
</dbReference>
<dbReference type="EMBL" id="JH668231">
    <property type="protein sequence ID" value="EIM21574.1"/>
    <property type="molecule type" value="Genomic_DNA"/>
</dbReference>
<accession>I4YC82</accession>
<dbReference type="KEGG" id="wse:WALSEDRAFT_45777"/>
<protein>
    <recommendedName>
        <fullName evidence="2">STEEP1 domain-containing protein</fullName>
    </recommendedName>
</protein>
<dbReference type="GO" id="GO:0005737">
    <property type="term" value="C:cytoplasm"/>
    <property type="evidence" value="ECO:0007669"/>
    <property type="project" value="GOC"/>
</dbReference>
<evidence type="ECO:0000256" key="1">
    <source>
        <dbReference type="ARBA" id="ARBA00024205"/>
    </source>
</evidence>
<reference evidence="3 4" key="1">
    <citation type="journal article" date="2012" name="Fungal Genet. Biol.">
        <title>The genome of the xerotolerant mold Wallemia sebi reveals adaptations to osmotic stress and suggests cryptic sexual reproduction.</title>
        <authorList>
            <person name="Padamsee M."/>
            <person name="Kumar T.K.A."/>
            <person name="Riley R."/>
            <person name="Binder M."/>
            <person name="Boyd A."/>
            <person name="Calvo A.M."/>
            <person name="Furukawa K."/>
            <person name="Hesse C."/>
            <person name="Hohmann S."/>
            <person name="James T.Y."/>
            <person name="LaButti K."/>
            <person name="Lapidus A."/>
            <person name="Lindquist E."/>
            <person name="Lucas S."/>
            <person name="Miller K."/>
            <person name="Shantappa S."/>
            <person name="Grigoriev I.V."/>
            <person name="Hibbett D.S."/>
            <person name="McLaughlin D.J."/>
            <person name="Spatafora J.W."/>
            <person name="Aime M.C."/>
        </authorList>
    </citation>
    <scope>NUCLEOTIDE SEQUENCE [LARGE SCALE GENOMIC DNA]</scope>
    <source>
        <strain evidence="4">ATCC MYA-4683 / CBS 633.66</strain>
    </source>
</reference>
<dbReference type="PANTHER" id="PTHR46355">
    <property type="entry name" value="UPF0428 PROTEIN CXORF56"/>
    <property type="match status" value="1"/>
</dbReference>